<feature type="region of interest" description="Disordered" evidence="1">
    <location>
        <begin position="1"/>
        <end position="525"/>
    </location>
</feature>
<dbReference type="Proteomes" id="UP000193467">
    <property type="component" value="Unassembled WGS sequence"/>
</dbReference>
<organism evidence="2 3">
    <name type="scientific">Leucosporidium creatinivorum</name>
    <dbReference type="NCBI Taxonomy" id="106004"/>
    <lineage>
        <taxon>Eukaryota</taxon>
        <taxon>Fungi</taxon>
        <taxon>Dikarya</taxon>
        <taxon>Basidiomycota</taxon>
        <taxon>Pucciniomycotina</taxon>
        <taxon>Microbotryomycetes</taxon>
        <taxon>Leucosporidiales</taxon>
        <taxon>Leucosporidium</taxon>
    </lineage>
</organism>
<feature type="compositionally biased region" description="Polar residues" evidence="1">
    <location>
        <begin position="267"/>
        <end position="276"/>
    </location>
</feature>
<accession>A0A1Y2FYU7</accession>
<feature type="compositionally biased region" description="Pro residues" evidence="1">
    <location>
        <begin position="306"/>
        <end position="316"/>
    </location>
</feature>
<feature type="compositionally biased region" description="Low complexity" evidence="1">
    <location>
        <begin position="131"/>
        <end position="151"/>
    </location>
</feature>
<dbReference type="AlphaFoldDB" id="A0A1Y2FYU7"/>
<evidence type="ECO:0000313" key="2">
    <source>
        <dbReference type="EMBL" id="ORY89254.1"/>
    </source>
</evidence>
<dbReference type="EMBL" id="MCGR01000006">
    <property type="protein sequence ID" value="ORY89254.1"/>
    <property type="molecule type" value="Genomic_DNA"/>
</dbReference>
<feature type="compositionally biased region" description="Low complexity" evidence="1">
    <location>
        <begin position="286"/>
        <end position="305"/>
    </location>
</feature>
<protein>
    <submittedName>
        <fullName evidence="2">Uncharacterized protein</fullName>
    </submittedName>
</protein>
<feature type="compositionally biased region" description="Polar residues" evidence="1">
    <location>
        <begin position="345"/>
        <end position="375"/>
    </location>
</feature>
<keyword evidence="3" id="KW-1185">Reference proteome</keyword>
<feature type="compositionally biased region" description="Low complexity" evidence="1">
    <location>
        <begin position="190"/>
        <end position="199"/>
    </location>
</feature>
<sequence length="525" mass="53946">MHPSDPHPSRAGGDVFPQGRRDGSSSQAMAGREPSEKSTVTDGQGLENSLDLSQSTTNVFQTFPTVPRGNSKSRSPQPDTAASSGSLDGAREARRVDPSSSSADDVFPNPYFPVVNKKASSTARPFPPRDSSLSAAMGDLALAAPPAATSSVTETGPSSTLSPPVGQGERPAPRAPTSSAVFPVKETRRGSQSSKSSRSARSDPPQWDAPRRGSEDSIGMVLAGRRESEASVSTISAVQSPSSDKSASPPPPSEPRKGPVFPINKNAVFQTIQPVRTSRYKPPPSTGSASPPSSIASSQHSASSAPPKPAPRPPPLVTSSTNSTLSSGVSTSGSNGSLKSSAASIRSTTAPSFRSSAPSTMTTSTRLSDGPQSIFANPEHKTRPITDLVSLPRFFKKKAKAPPGPPGRVGGSASILDAALSTSQTWSNPGRAPPTGQRGTFGRSSSSVNSDALAAAMARNPRRMSVMSDVSSIAPSEMAGAGGEGYKDGGGGLRNDVFATKPRPKPTTEQAQAAQLQGLGLEGMQ</sequence>
<feature type="compositionally biased region" description="Polar residues" evidence="1">
    <location>
        <begin position="152"/>
        <end position="162"/>
    </location>
</feature>
<reference evidence="2 3" key="1">
    <citation type="submission" date="2016-07" db="EMBL/GenBank/DDBJ databases">
        <title>Pervasive Adenine N6-methylation of Active Genes in Fungi.</title>
        <authorList>
            <consortium name="DOE Joint Genome Institute"/>
            <person name="Mondo S.J."/>
            <person name="Dannebaum R.O."/>
            <person name="Kuo R.C."/>
            <person name="Labutti K."/>
            <person name="Haridas S."/>
            <person name="Kuo A."/>
            <person name="Salamov A."/>
            <person name="Ahrendt S.R."/>
            <person name="Lipzen A."/>
            <person name="Sullivan W."/>
            <person name="Andreopoulos W.B."/>
            <person name="Clum A."/>
            <person name="Lindquist E."/>
            <person name="Daum C."/>
            <person name="Ramamoorthy G.K."/>
            <person name="Gryganskyi A."/>
            <person name="Culley D."/>
            <person name="Magnuson J.K."/>
            <person name="James T.Y."/>
            <person name="O'Malley M.A."/>
            <person name="Stajich J.E."/>
            <person name="Spatafora J.W."/>
            <person name="Visel A."/>
            <person name="Grigoriev I.V."/>
        </authorList>
    </citation>
    <scope>NUCLEOTIDE SEQUENCE [LARGE SCALE GENOMIC DNA]</scope>
    <source>
        <strain evidence="2 3">62-1032</strain>
    </source>
</reference>
<evidence type="ECO:0000256" key="1">
    <source>
        <dbReference type="SAM" id="MobiDB-lite"/>
    </source>
</evidence>
<dbReference type="InParanoid" id="A0A1Y2FYU7"/>
<feature type="compositionally biased region" description="Polar residues" evidence="1">
    <location>
        <begin position="230"/>
        <end position="239"/>
    </location>
</feature>
<feature type="compositionally biased region" description="Low complexity" evidence="1">
    <location>
        <begin position="509"/>
        <end position="525"/>
    </location>
</feature>
<comment type="caution">
    <text evidence="2">The sequence shown here is derived from an EMBL/GenBank/DDBJ whole genome shotgun (WGS) entry which is preliminary data.</text>
</comment>
<name>A0A1Y2FYU7_9BASI</name>
<gene>
    <name evidence="2" type="ORF">BCR35DRAFT_300365</name>
</gene>
<feature type="compositionally biased region" description="Polar residues" evidence="1">
    <location>
        <begin position="37"/>
        <end position="86"/>
    </location>
</feature>
<feature type="compositionally biased region" description="Gly residues" evidence="1">
    <location>
        <begin position="480"/>
        <end position="493"/>
    </location>
</feature>
<proteinExistence type="predicted"/>
<evidence type="ECO:0000313" key="3">
    <source>
        <dbReference type="Proteomes" id="UP000193467"/>
    </source>
</evidence>
<feature type="compositionally biased region" description="Low complexity" evidence="1">
    <location>
        <begin position="317"/>
        <end position="344"/>
    </location>
</feature>